<feature type="region of interest" description="Disordered" evidence="1">
    <location>
        <begin position="62"/>
        <end position="97"/>
    </location>
</feature>
<evidence type="ECO:0000256" key="1">
    <source>
        <dbReference type="SAM" id="MobiDB-lite"/>
    </source>
</evidence>
<dbReference type="Proteomes" id="UP000278907">
    <property type="component" value="Unassembled WGS sequence"/>
</dbReference>
<organism evidence="3 4">
    <name type="scientific">Corallococcus praedator</name>
    <dbReference type="NCBI Taxonomy" id="2316724"/>
    <lineage>
        <taxon>Bacteria</taxon>
        <taxon>Pseudomonadati</taxon>
        <taxon>Myxococcota</taxon>
        <taxon>Myxococcia</taxon>
        <taxon>Myxococcales</taxon>
        <taxon>Cystobacterineae</taxon>
        <taxon>Myxococcaceae</taxon>
        <taxon>Corallococcus</taxon>
    </lineage>
</organism>
<evidence type="ECO:0000256" key="2">
    <source>
        <dbReference type="SAM" id="Phobius"/>
    </source>
</evidence>
<accession>A0ABX9Q8Q3</accession>
<evidence type="ECO:0008006" key="5">
    <source>
        <dbReference type="Google" id="ProtNLM"/>
    </source>
</evidence>
<dbReference type="RefSeq" id="WP_158626183.1">
    <property type="nucleotide sequence ID" value="NZ_RAWI01000462.1"/>
</dbReference>
<evidence type="ECO:0000313" key="4">
    <source>
        <dbReference type="Proteomes" id="UP000278907"/>
    </source>
</evidence>
<keyword evidence="2" id="KW-1133">Transmembrane helix</keyword>
<protein>
    <recommendedName>
        <fullName evidence="5">Serine/threonine protein kinase</fullName>
    </recommendedName>
</protein>
<name>A0ABX9Q8Q3_9BACT</name>
<keyword evidence="2" id="KW-0812">Transmembrane</keyword>
<feature type="transmembrane region" description="Helical" evidence="2">
    <location>
        <begin position="152"/>
        <end position="175"/>
    </location>
</feature>
<evidence type="ECO:0000313" key="3">
    <source>
        <dbReference type="EMBL" id="RKH92593.1"/>
    </source>
</evidence>
<feature type="non-terminal residue" evidence="3">
    <location>
        <position position="1"/>
    </location>
</feature>
<reference evidence="3 4" key="1">
    <citation type="submission" date="2018-09" db="EMBL/GenBank/DDBJ databases">
        <authorList>
            <person name="Livingstone P.G."/>
            <person name="Whitworth D.E."/>
        </authorList>
    </citation>
    <scope>NUCLEOTIDE SEQUENCE [LARGE SCALE GENOMIC DNA]</scope>
    <source>
        <strain evidence="3 4">CA031B</strain>
    </source>
</reference>
<proteinExistence type="predicted"/>
<gene>
    <name evidence="3" type="ORF">D7Y13_36105</name>
</gene>
<keyword evidence="2" id="KW-0472">Membrane</keyword>
<keyword evidence="4" id="KW-1185">Reference proteome</keyword>
<sequence length="181" mass="19799">PPVAEDFPDATRPLSQEELPVPWTPGGAGEATEALEAAKIFGALSRTTGNMPAYLSEKSTPYVAPKEAPRKAAPIVDERPNETRPIPVRTKTRETLPGVNMDISTALKIAEELKERERAQAEARRKAPKKPAKVVHFNLPRLMWPLPSRYRFWAMLAAVVAVALIVGFGVMWLFMGGSGGE</sequence>
<comment type="caution">
    <text evidence="3">The sequence shown here is derived from an EMBL/GenBank/DDBJ whole genome shotgun (WGS) entry which is preliminary data.</text>
</comment>
<dbReference type="EMBL" id="RAWI01000462">
    <property type="protein sequence ID" value="RKH92593.1"/>
    <property type="molecule type" value="Genomic_DNA"/>
</dbReference>
<feature type="region of interest" description="Disordered" evidence="1">
    <location>
        <begin position="1"/>
        <end position="29"/>
    </location>
</feature>